<name>A0A1U8Q259_NELNU</name>
<protein>
    <submittedName>
        <fullName evidence="6">Disease resistance protein RPS2-like</fullName>
    </submittedName>
</protein>
<feature type="domain" description="Disease resistance R13L4/SHOC-2-like LRR" evidence="4">
    <location>
        <begin position="12"/>
        <end position="147"/>
    </location>
</feature>
<keyword evidence="1" id="KW-0433">Leucine-rich repeat</keyword>
<evidence type="ECO:0000256" key="1">
    <source>
        <dbReference type="ARBA" id="ARBA00022614"/>
    </source>
</evidence>
<organism evidence="5 6">
    <name type="scientific">Nelumbo nucifera</name>
    <name type="common">Sacred lotus</name>
    <dbReference type="NCBI Taxonomy" id="4432"/>
    <lineage>
        <taxon>Eukaryota</taxon>
        <taxon>Viridiplantae</taxon>
        <taxon>Streptophyta</taxon>
        <taxon>Embryophyta</taxon>
        <taxon>Tracheophyta</taxon>
        <taxon>Spermatophyta</taxon>
        <taxon>Magnoliopsida</taxon>
        <taxon>Proteales</taxon>
        <taxon>Nelumbonaceae</taxon>
        <taxon>Nelumbo</taxon>
    </lineage>
</organism>
<dbReference type="OrthoDB" id="1751378at2759"/>
<evidence type="ECO:0000259" key="3">
    <source>
        <dbReference type="Pfam" id="PF23247"/>
    </source>
</evidence>
<feature type="domain" description="Disease resistance protein At4g27190-like leucine-rich repeats" evidence="3">
    <location>
        <begin position="197"/>
        <end position="315"/>
    </location>
</feature>
<dbReference type="PANTHER" id="PTHR33463:SF198">
    <property type="entry name" value="RPP4C3"/>
    <property type="match status" value="1"/>
</dbReference>
<dbReference type="InterPro" id="IPR057135">
    <property type="entry name" value="At4g27190-like_LRR"/>
</dbReference>
<evidence type="ECO:0000256" key="2">
    <source>
        <dbReference type="ARBA" id="ARBA00022737"/>
    </source>
</evidence>
<dbReference type="Proteomes" id="UP000189703">
    <property type="component" value="Unplaced"/>
</dbReference>
<evidence type="ECO:0000259" key="4">
    <source>
        <dbReference type="Pfam" id="PF23598"/>
    </source>
</evidence>
<dbReference type="KEGG" id="nnu:109114226"/>
<feature type="unsure residue" description="I or L" evidence="6">
    <location>
        <position position="327"/>
    </location>
</feature>
<dbReference type="InterPro" id="IPR055414">
    <property type="entry name" value="LRR_R13L4/SHOC2-like"/>
</dbReference>
<dbReference type="SUPFAM" id="SSF52058">
    <property type="entry name" value="L domain-like"/>
    <property type="match status" value="1"/>
</dbReference>
<dbReference type="Pfam" id="PF23598">
    <property type="entry name" value="LRR_14"/>
    <property type="match status" value="1"/>
</dbReference>
<reference evidence="6" key="1">
    <citation type="submission" date="2025-08" db="UniProtKB">
        <authorList>
            <consortium name="RefSeq"/>
        </authorList>
    </citation>
    <scope>IDENTIFICATION</scope>
</reference>
<dbReference type="RefSeq" id="XP_019052101.1">
    <property type="nucleotide sequence ID" value="XM_019196556.1"/>
</dbReference>
<dbReference type="InterPro" id="IPR032675">
    <property type="entry name" value="LRR_dom_sf"/>
</dbReference>
<dbReference type="SMART" id="SM00369">
    <property type="entry name" value="LRR_TYP"/>
    <property type="match status" value="3"/>
</dbReference>
<sequence length="329" mass="36696">MKSLVALDLSCTHISSLPPSLPCLMNLHTLCLDSCTSLTDISMLGKLTALQLLSLSGSKIEKLPEEIGKLSNLKLLDLSHTYNLKTVPPNVISSLSRLEELNMKHSFYGWEVEGYGSGSNASFAELTSLECLTVLYVQVGNTRCLSKVIPFSSNNLAKFCISVDSSYHESSSPTYMYLKNLSIPVANWIKMLLMKTAELSLIGCDRIKNLVILDVCGVKGLKSLHVEDCSEMEYLINIMEEAGVPQSTFNSLEKLQLKNMENLKQICLCHGPLPNGIFGNLKVLRVQKCHRLDEILSHPLLKGLKILEELKVDQCHKLKFLFYSKELQE</sequence>
<dbReference type="PANTHER" id="PTHR33463">
    <property type="entry name" value="NB-ARC DOMAIN-CONTAINING PROTEIN-RELATED"/>
    <property type="match status" value="1"/>
</dbReference>
<proteinExistence type="predicted"/>
<accession>A0A1U8Q259</accession>
<gene>
    <name evidence="6" type="primary">LOC109114226</name>
</gene>
<dbReference type="Pfam" id="PF23247">
    <property type="entry name" value="LRR_RPS2"/>
    <property type="match status" value="1"/>
</dbReference>
<feature type="non-terminal residue" evidence="6">
    <location>
        <position position="329"/>
    </location>
</feature>
<evidence type="ECO:0000313" key="6">
    <source>
        <dbReference type="RefSeq" id="XP_019052101.1"/>
    </source>
</evidence>
<evidence type="ECO:0000313" key="5">
    <source>
        <dbReference type="Proteomes" id="UP000189703"/>
    </source>
</evidence>
<dbReference type="InterPro" id="IPR050905">
    <property type="entry name" value="Plant_NBS-LRR"/>
</dbReference>
<dbReference type="Gene3D" id="3.80.10.10">
    <property type="entry name" value="Ribonuclease Inhibitor"/>
    <property type="match status" value="1"/>
</dbReference>
<dbReference type="InParanoid" id="A0A1U8Q259"/>
<keyword evidence="2" id="KW-0677">Repeat</keyword>
<dbReference type="InterPro" id="IPR003591">
    <property type="entry name" value="Leu-rich_rpt_typical-subtyp"/>
</dbReference>
<keyword evidence="5" id="KW-1185">Reference proteome</keyword>
<dbReference type="AlphaFoldDB" id="A0A1U8Q259"/>